<gene>
    <name evidence="2" type="ORF">PVBG_05585</name>
</gene>
<dbReference type="Pfam" id="PF05795">
    <property type="entry name" value="Plasmodium_Vir"/>
    <property type="match status" value="1"/>
</dbReference>
<sequence>MFSFIQGLLFSFSDELYSQLFYKQLNELENFSSYISKCEELSSFQKDNRVKKVCARLLKYLESDAISRNKNNRYDVCMLLSFWVYSKLFDSLKNKDANTLRQAYGKLQPIWTDFIDKELEKTEDQTCRPIHNLALHNDWRERKELYEYFVDYSPIKEIVDKYGKICNEFYVYVQNKARLYKHFESLCPDKNPNKCPEFYAQCKQYDPEKVLPRLDCYHEIKQERDAAALSIPQLRDEHSVNEPNSEGTDAGMKPFDDPNLSGNPHTVTKLGNVFLGVVATSMTSGALYRVNINSLIQTIAYIC</sequence>
<dbReference type="Proteomes" id="UP000053327">
    <property type="component" value="Unassembled WGS sequence"/>
</dbReference>
<feature type="region of interest" description="Disordered" evidence="1">
    <location>
        <begin position="236"/>
        <end position="262"/>
    </location>
</feature>
<name>A0A0J9VBF2_PLAV1</name>
<evidence type="ECO:0008006" key="4">
    <source>
        <dbReference type="Google" id="ProtNLM"/>
    </source>
</evidence>
<evidence type="ECO:0000313" key="3">
    <source>
        <dbReference type="Proteomes" id="UP000053327"/>
    </source>
</evidence>
<reference evidence="2 3" key="1">
    <citation type="submission" date="2011-08" db="EMBL/GenBank/DDBJ databases">
        <title>The Genome Sequence of Plasmodium vivax Brazil I.</title>
        <authorList>
            <consortium name="The Broad Institute Genome Sequencing Platform"/>
            <consortium name="The Broad Institute Genome Sequencing Center for Infectious Disease"/>
            <person name="Neafsey D."/>
            <person name="Carlton J."/>
            <person name="Barnwell J."/>
            <person name="Collins W."/>
            <person name="Escalante A."/>
            <person name="Mullikin J."/>
            <person name="Saul A."/>
            <person name="Guigo R."/>
            <person name="Camara F."/>
            <person name="Young S.K."/>
            <person name="Zeng Q."/>
            <person name="Gargeya S."/>
            <person name="Fitzgerald M."/>
            <person name="Haas B."/>
            <person name="Abouelleil A."/>
            <person name="Alvarado L."/>
            <person name="Arachchi H.M."/>
            <person name="Berlin A."/>
            <person name="Brown A."/>
            <person name="Chapman S.B."/>
            <person name="Chen Z."/>
            <person name="Dunbar C."/>
            <person name="Freedman E."/>
            <person name="Gearin G."/>
            <person name="Gellesch M."/>
            <person name="Goldberg J."/>
            <person name="Griggs A."/>
            <person name="Gujja S."/>
            <person name="Heiman D."/>
            <person name="Howarth C."/>
            <person name="Larson L."/>
            <person name="Lui A."/>
            <person name="MacDonald P.J.P."/>
            <person name="Montmayeur A."/>
            <person name="Murphy C."/>
            <person name="Neiman D."/>
            <person name="Pearson M."/>
            <person name="Priest M."/>
            <person name="Roberts A."/>
            <person name="Saif S."/>
            <person name="Shea T."/>
            <person name="Shenoy N."/>
            <person name="Sisk P."/>
            <person name="Stolte C."/>
            <person name="Sykes S."/>
            <person name="Wortman J."/>
            <person name="Nusbaum C."/>
            <person name="Birren B."/>
        </authorList>
    </citation>
    <scope>NUCLEOTIDE SEQUENCE [LARGE SCALE GENOMIC DNA]</scope>
    <source>
        <strain evidence="2 3">Brazil I</strain>
    </source>
</reference>
<evidence type="ECO:0000313" key="2">
    <source>
        <dbReference type="EMBL" id="KMZ83468.1"/>
    </source>
</evidence>
<accession>A0A0J9VBF2</accession>
<protein>
    <recommendedName>
        <fullName evidence="4">Variable surface protein Vir4</fullName>
    </recommendedName>
</protein>
<dbReference type="EMBL" id="KQ234880">
    <property type="protein sequence ID" value="KMZ83468.1"/>
    <property type="molecule type" value="Genomic_DNA"/>
</dbReference>
<organism evidence="2 3">
    <name type="scientific">Plasmodium vivax (strain Brazil I)</name>
    <dbReference type="NCBI Taxonomy" id="1033975"/>
    <lineage>
        <taxon>Eukaryota</taxon>
        <taxon>Sar</taxon>
        <taxon>Alveolata</taxon>
        <taxon>Apicomplexa</taxon>
        <taxon>Aconoidasida</taxon>
        <taxon>Haemosporida</taxon>
        <taxon>Plasmodiidae</taxon>
        <taxon>Plasmodium</taxon>
        <taxon>Plasmodium (Plasmodium)</taxon>
    </lineage>
</organism>
<proteinExistence type="predicted"/>
<dbReference type="AlphaFoldDB" id="A0A0J9VBF2"/>
<dbReference type="InterPro" id="IPR008780">
    <property type="entry name" value="Plasmodium_Vir"/>
</dbReference>
<evidence type="ECO:0000256" key="1">
    <source>
        <dbReference type="SAM" id="MobiDB-lite"/>
    </source>
</evidence>